<keyword evidence="2" id="KW-1133">Transmembrane helix</keyword>
<name>A0A0B5EK37_STRA4</name>
<dbReference type="EMBL" id="CP010519">
    <property type="protein sequence ID" value="AJE82673.1"/>
    <property type="molecule type" value="Genomic_DNA"/>
</dbReference>
<feature type="transmembrane region" description="Helical" evidence="2">
    <location>
        <begin position="160"/>
        <end position="191"/>
    </location>
</feature>
<feature type="compositionally biased region" description="Gly residues" evidence="1">
    <location>
        <begin position="227"/>
        <end position="237"/>
    </location>
</feature>
<feature type="region of interest" description="Disordered" evidence="1">
    <location>
        <begin position="1"/>
        <end position="70"/>
    </location>
</feature>
<evidence type="ECO:0000313" key="4">
    <source>
        <dbReference type="EMBL" id="AJE82673.1"/>
    </source>
</evidence>
<accession>A0A0B5EK37</accession>
<feature type="region of interest" description="Disordered" evidence="1">
    <location>
        <begin position="200"/>
        <end position="252"/>
    </location>
</feature>
<keyword evidence="5" id="KW-1185">Reference proteome</keyword>
<evidence type="ECO:0000256" key="2">
    <source>
        <dbReference type="SAM" id="Phobius"/>
    </source>
</evidence>
<protein>
    <submittedName>
        <fullName evidence="4">Integral membrane protein</fullName>
    </submittedName>
</protein>
<dbReference type="AlphaFoldDB" id="A0A0B5EK37"/>
<dbReference type="InterPro" id="IPR046672">
    <property type="entry name" value="DUF6542"/>
</dbReference>
<keyword evidence="2" id="KW-0472">Membrane</keyword>
<dbReference type="Pfam" id="PF20177">
    <property type="entry name" value="DUF6542"/>
    <property type="match status" value="1"/>
</dbReference>
<feature type="domain" description="DUF6542" evidence="3">
    <location>
        <begin position="83"/>
        <end position="195"/>
    </location>
</feature>
<evidence type="ECO:0000259" key="3">
    <source>
        <dbReference type="Pfam" id="PF20177"/>
    </source>
</evidence>
<organism evidence="4 5">
    <name type="scientific">Streptomyces albus (strain ATCC 21838 / DSM 41398 / FERM P-419 / JCM 4703 / NBRC 107858)</name>
    <dbReference type="NCBI Taxonomy" id="1081613"/>
    <lineage>
        <taxon>Bacteria</taxon>
        <taxon>Bacillati</taxon>
        <taxon>Actinomycetota</taxon>
        <taxon>Actinomycetes</taxon>
        <taxon>Kitasatosporales</taxon>
        <taxon>Streptomycetaceae</taxon>
        <taxon>Streptomyces</taxon>
    </lineage>
</organism>
<feature type="transmembrane region" description="Helical" evidence="2">
    <location>
        <begin position="84"/>
        <end position="101"/>
    </location>
</feature>
<reference evidence="4 5" key="1">
    <citation type="submission" date="2015-01" db="EMBL/GenBank/DDBJ databases">
        <title>Enhanced salinomycin production by adjusting the supply of polyketide extender units in Streptomyce albus DSM 41398.</title>
        <authorList>
            <person name="Lu C."/>
        </authorList>
    </citation>
    <scope>NUCLEOTIDE SEQUENCE [LARGE SCALE GENOMIC DNA]</scope>
    <source>
        <strain evidence="5">ATCC 21838 / DSM 41398 / FERM P-419 / JCM 4703 / NBRC 107858</strain>
    </source>
</reference>
<dbReference type="Proteomes" id="UP000031523">
    <property type="component" value="Chromosome"/>
</dbReference>
<proteinExistence type="predicted"/>
<feature type="transmembrane region" description="Helical" evidence="2">
    <location>
        <begin position="135"/>
        <end position="154"/>
    </location>
</feature>
<evidence type="ECO:0000256" key="1">
    <source>
        <dbReference type="SAM" id="MobiDB-lite"/>
    </source>
</evidence>
<evidence type="ECO:0000313" key="5">
    <source>
        <dbReference type="Proteomes" id="UP000031523"/>
    </source>
</evidence>
<keyword evidence="2" id="KW-0812">Transmembrane</keyword>
<feature type="compositionally biased region" description="Basic and acidic residues" evidence="1">
    <location>
        <begin position="50"/>
        <end position="64"/>
    </location>
</feature>
<dbReference type="KEGG" id="sals:SLNWT_2297"/>
<sequence>MEQPRTRPPQSRQRRTAPLPPQGGPRRTAPAPVRRPQAPGAPAARTPRRPGPERGPRSGHDPRPGRGAGAGLAARIRQLPNPRLTGLGSGLFCAAAMFLVAGLDRLLFGSSLTVYGFFFLPVSALTALWVRNADLVLAPVVVPIAFAVGVFPVADTEGGIGGLLMGLFTALALHAGWLYGGTLIAGLIVSVRKIRLMARRAAARRGRPPQPPGGQGTRRPRPPAQGGPKGGSGGGPNGSPQAGRRPARPTRA</sequence>
<feature type="compositionally biased region" description="Low complexity" evidence="1">
    <location>
        <begin position="24"/>
        <end position="45"/>
    </location>
</feature>
<feature type="transmembrane region" description="Helical" evidence="2">
    <location>
        <begin position="107"/>
        <end position="128"/>
    </location>
</feature>
<gene>
    <name evidence="4" type="ORF">SLNWT_2297</name>
</gene>